<accession>A0ABW3EIL3</accession>
<evidence type="ECO:0008006" key="3">
    <source>
        <dbReference type="Google" id="ProtNLM"/>
    </source>
</evidence>
<comment type="caution">
    <text evidence="1">The sequence shown here is derived from an EMBL/GenBank/DDBJ whole genome shotgun (WGS) entry which is preliminary data.</text>
</comment>
<proteinExistence type="predicted"/>
<evidence type="ECO:0000313" key="2">
    <source>
        <dbReference type="Proteomes" id="UP001596972"/>
    </source>
</evidence>
<keyword evidence="2" id="KW-1185">Reference proteome</keyword>
<name>A0ABW3EIL3_9ACTN</name>
<gene>
    <name evidence="1" type="ORF">ACFQ11_07250</name>
</gene>
<organism evidence="1 2">
    <name type="scientific">Actinomadura sediminis</name>
    <dbReference type="NCBI Taxonomy" id="1038904"/>
    <lineage>
        <taxon>Bacteria</taxon>
        <taxon>Bacillati</taxon>
        <taxon>Actinomycetota</taxon>
        <taxon>Actinomycetes</taxon>
        <taxon>Streptosporangiales</taxon>
        <taxon>Thermomonosporaceae</taxon>
        <taxon>Actinomadura</taxon>
    </lineage>
</organism>
<reference evidence="2" key="1">
    <citation type="journal article" date="2019" name="Int. J. Syst. Evol. Microbiol.">
        <title>The Global Catalogue of Microorganisms (GCM) 10K type strain sequencing project: providing services to taxonomists for standard genome sequencing and annotation.</title>
        <authorList>
            <consortium name="The Broad Institute Genomics Platform"/>
            <consortium name="The Broad Institute Genome Sequencing Center for Infectious Disease"/>
            <person name="Wu L."/>
            <person name="Ma J."/>
        </authorList>
    </citation>
    <scope>NUCLEOTIDE SEQUENCE [LARGE SCALE GENOMIC DNA]</scope>
    <source>
        <strain evidence="2">JCM 31202</strain>
    </source>
</reference>
<dbReference type="EMBL" id="JBHTJA010000009">
    <property type="protein sequence ID" value="MFD0900183.1"/>
    <property type="molecule type" value="Genomic_DNA"/>
</dbReference>
<dbReference type="RefSeq" id="WP_378297134.1">
    <property type="nucleotide sequence ID" value="NZ_JBHTJA010000009.1"/>
</dbReference>
<protein>
    <recommendedName>
        <fullName evidence="3">TerB family tellurite resistance protein</fullName>
    </recommendedName>
</protein>
<sequence length="216" mass="22590">MAKLDPDVAGWVRGVVRSVLVGGATPAVLRKAVTQLARASTGTPISDLRGAAAERATLAFLGGGSLASGGGGMALGATVLKAAAAGPSVLIAGLTMKNRGTKARTEAENCRTAVNVAIAQLDVREQRLRGVRERAHELDDILIRLVSQATNALDLLESEPFDIDAHGKRLQAALVLVKSVRDVATAPVADEDCNLDTNTEQLIFNYRNARKETADA</sequence>
<dbReference type="Proteomes" id="UP001596972">
    <property type="component" value="Unassembled WGS sequence"/>
</dbReference>
<evidence type="ECO:0000313" key="1">
    <source>
        <dbReference type="EMBL" id="MFD0900183.1"/>
    </source>
</evidence>